<feature type="compositionally biased region" description="Low complexity" evidence="7">
    <location>
        <begin position="1609"/>
        <end position="1618"/>
    </location>
</feature>
<dbReference type="InterPro" id="IPR032088">
    <property type="entry name" value="SAT"/>
</dbReference>
<protein>
    <recommendedName>
        <fullName evidence="12">Polyketide synthase</fullName>
    </recommendedName>
</protein>
<dbReference type="InterPro" id="IPR014030">
    <property type="entry name" value="Ketoacyl_synth_N"/>
</dbReference>
<dbReference type="InterPro" id="IPR018201">
    <property type="entry name" value="Ketoacyl_synth_AS"/>
</dbReference>
<dbReference type="Pfam" id="PF16073">
    <property type="entry name" value="SAT"/>
    <property type="match status" value="1"/>
</dbReference>
<dbReference type="PROSITE" id="PS00606">
    <property type="entry name" value="KS3_1"/>
    <property type="match status" value="1"/>
</dbReference>
<dbReference type="Gene3D" id="3.10.129.110">
    <property type="entry name" value="Polyketide synthase dehydratase"/>
    <property type="match status" value="1"/>
</dbReference>
<proteinExistence type="predicted"/>
<feature type="active site" description="Proton donor; for dehydratase activity" evidence="6">
    <location>
        <position position="1495"/>
    </location>
</feature>
<dbReference type="Proteomes" id="UP001590951">
    <property type="component" value="Unassembled WGS sequence"/>
</dbReference>
<dbReference type="InterPro" id="IPR014031">
    <property type="entry name" value="Ketoacyl_synth_C"/>
</dbReference>
<feature type="region of interest" description="Disordered" evidence="7">
    <location>
        <begin position="1591"/>
        <end position="1647"/>
    </location>
</feature>
<dbReference type="SUPFAM" id="SSF53901">
    <property type="entry name" value="Thiolase-like"/>
    <property type="match status" value="1"/>
</dbReference>
<dbReference type="InterPro" id="IPR050091">
    <property type="entry name" value="PKS_NRPS_Biosynth_Enz"/>
</dbReference>
<keyword evidence="5" id="KW-0511">Multifunctional enzyme</keyword>
<dbReference type="SUPFAM" id="SSF55048">
    <property type="entry name" value="Probable ACP-binding domain of malonyl-CoA ACP transacylase"/>
    <property type="match status" value="1"/>
</dbReference>
<feature type="compositionally biased region" description="Basic and acidic residues" evidence="7">
    <location>
        <begin position="1591"/>
        <end position="1608"/>
    </location>
</feature>
<dbReference type="SMART" id="SM00825">
    <property type="entry name" value="PKS_KS"/>
    <property type="match status" value="1"/>
</dbReference>
<dbReference type="InterPro" id="IPR001227">
    <property type="entry name" value="Ac_transferase_dom_sf"/>
</dbReference>
<dbReference type="InterPro" id="IPR049551">
    <property type="entry name" value="PKS_DH_C"/>
</dbReference>
<dbReference type="InterPro" id="IPR042104">
    <property type="entry name" value="PKS_dehydratase_sf"/>
</dbReference>
<name>A0ABR4BCI5_9LECA</name>
<evidence type="ECO:0000256" key="3">
    <source>
        <dbReference type="ARBA" id="ARBA00022553"/>
    </source>
</evidence>
<evidence type="ECO:0000259" key="8">
    <source>
        <dbReference type="PROSITE" id="PS52004"/>
    </source>
</evidence>
<dbReference type="Pfam" id="PF14765">
    <property type="entry name" value="PS-DH"/>
    <property type="match status" value="1"/>
</dbReference>
<evidence type="ECO:0000259" key="9">
    <source>
        <dbReference type="PROSITE" id="PS52019"/>
    </source>
</evidence>
<dbReference type="PANTHER" id="PTHR43775">
    <property type="entry name" value="FATTY ACID SYNTHASE"/>
    <property type="match status" value="1"/>
</dbReference>
<dbReference type="Pfam" id="PF21089">
    <property type="entry name" value="PKS_DH_N"/>
    <property type="match status" value="1"/>
</dbReference>
<dbReference type="CDD" id="cd00833">
    <property type="entry name" value="PKS"/>
    <property type="match status" value="1"/>
</dbReference>
<feature type="domain" description="Ketosynthase family 3 (KS3)" evidence="8">
    <location>
        <begin position="385"/>
        <end position="808"/>
    </location>
</feature>
<keyword evidence="4" id="KW-0808">Transferase</keyword>
<evidence type="ECO:0000256" key="5">
    <source>
        <dbReference type="ARBA" id="ARBA00023268"/>
    </source>
</evidence>
<sequence>MASSHEELPSMAVFSPQSKAPKEGYLDELRSYLCGNAELRPLLDSIENLPNTWSIFAQHNSDIAVLNQGTRYTQALSDWAKNGKSSGISNVMSGILSLPLLTIIQVVQYFQFLEVKKLRHSDFMERLRDRGGIQGYCGGLMPAIAIACSATEAEVVANASKAMAIALGIGAYGELGDDENVLGPTTIVVRLKQEGQGEDIIKDFPDAHISAITDPKTISIVGSAISLAEIQTRVKSRGMQTQAMHLRGKVHNPENADLARELCMLCDKHEELRLPNASHLTAPLRSNKTGEKLLEGSLTHEAIETILASCCQWYDLLNGVCRDLKKTGTLSHLFASFGIGDCIPLTPFHQAGLQITKLDILSFIKALIPPVLPVSNYSLQYAYPSDAIAVVGMACRLPGANNVEELWDLISSGGSTVTPVPEDRVDIAHSFRAMQDQKWAAKQHWWGNFISDVAGFDHNFFRMSPREAASMDPQQRVLLETAYQAMESSGYLGSHRRESGDRVGVFLGASFVEYLDNTSSNPPTAYTSTGTIRAFLSGKISYHFGWTGPSEILDTACSSSLVAINRACKAIQNGECQMALGGGVNLITGIHNYLDLAKAGFLSPSGQCKPFDGAADGYCRSEGAGLIVLKRLNQALIDGNQILGVITGASTNQGGLSPSLTVPHSAAQVQLYEDILHQAGMKPAQVSYCETHGTGTQAGDPLEIASVREVFGGPKRQDFMHVGSIKGNIGHCETAAGIAGLLKALLMVNKAAIPPLASHKSLNPKIPPLGPDKLAISSGLEDWKVSPRAALVNSYGAAGSNSAVLLCQAPDVDKDSPHRVPTTEFTYPIILSAASKPSLLANAESLASYLKYATPKRTIADVAFTLVEKRKRHQLQWISMESNIDGLIKSLGSLQDLSDAPQPRKVVLTFSGQSRQSIGLSKDWYDSFPLFRHHVDVCDDLLQQSGFPSCKSAIFDKEPARDVVPLQCATFAVQYASAMSWVDCGLQVEAVVGHSFGELTALAVSGTLSLRDALKLVATRAALMQSKWGPHKGTMLLINADTEVVRKLITGNHDVEIACQNAPTSQVVVGTQDAISEVEKLLENNTQYRGIQSQRLNVTHGFHSQFTEPLLKDLSETASSLVFHEPKIPLECCSFEELIHVGPDRIAQHTREPVFFYHAVRRLEQRLGSCLWLEAGFDSPIISMTKRAVEFPERHNFHEMKTPSGTNPTTMLTIATINLWQKGATSSFWGFYPIQETNIKQVWLPPYQFDWTSHWMPYTDHALEMSKIQAVIGNSDPSIATLSKLPRLVEVRTKSNEEGEYTMNTEAKRYTDIVSGHAVLNRPLCPAAMYMECAIMAAQLAAGKIEGQTPWFENLTFEAPLGMDSDCDTTVVLKSDSSKKGWSFVARSISKTDPKRRPVLHAKGDFGFTPKTQLHQYERLVTDRMRHLQHSETETLKSKRAYELFSRIVRYAKLLKGISSITLGESEASAMIDVPLGANTEDSLAIGLCDCVALDTFIQVVGLLINSSEECTGDEVFVATGIENFSMSLACDFDRCRTWIVFAMFTPSGNGKAMGDIFVLTRDRVLVMTIMGVQFTKLPITRLEKLLDSANPKPRDKSIVKSNQRDSIESASSSSSPEQSDDDTKEEGLRSPISSNTSVDSESEIPVDNGAAKKLKSLIASYVGIAEDAILDNANIADLGVDSPCCYRTSR</sequence>
<dbReference type="InterPro" id="IPR016035">
    <property type="entry name" value="Acyl_Trfase/lysoPLipase"/>
</dbReference>
<evidence type="ECO:0000256" key="1">
    <source>
        <dbReference type="ARBA" id="ARBA00005179"/>
    </source>
</evidence>
<dbReference type="SMART" id="SM00827">
    <property type="entry name" value="PKS_AT"/>
    <property type="match status" value="1"/>
</dbReference>
<comment type="caution">
    <text evidence="10">The sequence shown here is derived from an EMBL/GenBank/DDBJ whole genome shotgun (WGS) entry which is preliminary data.</text>
</comment>
<dbReference type="PANTHER" id="PTHR43775:SF21">
    <property type="entry name" value="NON-REDUCING POLYKETIDE SYNTHASE AUSA-RELATED"/>
    <property type="match status" value="1"/>
</dbReference>
<evidence type="ECO:0000313" key="10">
    <source>
        <dbReference type="EMBL" id="KAL2053618.1"/>
    </source>
</evidence>
<evidence type="ECO:0000256" key="7">
    <source>
        <dbReference type="SAM" id="MobiDB-lite"/>
    </source>
</evidence>
<keyword evidence="3" id="KW-0597">Phosphoprotein</keyword>
<dbReference type="InterPro" id="IPR016039">
    <property type="entry name" value="Thiolase-like"/>
</dbReference>
<evidence type="ECO:0008006" key="12">
    <source>
        <dbReference type="Google" id="ProtNLM"/>
    </source>
</evidence>
<dbReference type="Gene3D" id="3.40.366.10">
    <property type="entry name" value="Malonyl-Coenzyme A Acyl Carrier Protein, domain 2"/>
    <property type="match status" value="2"/>
</dbReference>
<feature type="region of interest" description="N-terminal hotdog fold" evidence="6">
    <location>
        <begin position="1286"/>
        <end position="1413"/>
    </location>
</feature>
<feature type="active site" description="Proton acceptor; for dehydratase activity" evidence="6">
    <location>
        <position position="1317"/>
    </location>
</feature>
<organism evidence="10 11">
    <name type="scientific">Lepraria finkii</name>
    <dbReference type="NCBI Taxonomy" id="1340010"/>
    <lineage>
        <taxon>Eukaryota</taxon>
        <taxon>Fungi</taxon>
        <taxon>Dikarya</taxon>
        <taxon>Ascomycota</taxon>
        <taxon>Pezizomycotina</taxon>
        <taxon>Lecanoromycetes</taxon>
        <taxon>OSLEUM clade</taxon>
        <taxon>Lecanoromycetidae</taxon>
        <taxon>Lecanorales</taxon>
        <taxon>Lecanorineae</taxon>
        <taxon>Stereocaulaceae</taxon>
        <taxon>Lepraria</taxon>
    </lineage>
</organism>
<feature type="domain" description="PKS/mFAS DH" evidence="9">
    <location>
        <begin position="1286"/>
        <end position="1584"/>
    </location>
</feature>
<dbReference type="Gene3D" id="3.30.70.3290">
    <property type="match status" value="1"/>
</dbReference>
<dbReference type="PROSITE" id="PS52019">
    <property type="entry name" value="PKS_MFAS_DH"/>
    <property type="match status" value="1"/>
</dbReference>
<dbReference type="Pfam" id="PF00698">
    <property type="entry name" value="Acyl_transf_1"/>
    <property type="match status" value="1"/>
</dbReference>
<keyword evidence="2" id="KW-0596">Phosphopantetheine</keyword>
<evidence type="ECO:0000256" key="2">
    <source>
        <dbReference type="ARBA" id="ARBA00022450"/>
    </source>
</evidence>
<evidence type="ECO:0000256" key="4">
    <source>
        <dbReference type="ARBA" id="ARBA00022679"/>
    </source>
</evidence>
<dbReference type="Pfam" id="PF00109">
    <property type="entry name" value="ketoacyl-synt"/>
    <property type="match status" value="1"/>
</dbReference>
<dbReference type="InterPro" id="IPR049552">
    <property type="entry name" value="PKS_DH_N"/>
</dbReference>
<feature type="region of interest" description="C-terminal hotdog fold" evidence="6">
    <location>
        <begin position="1433"/>
        <end position="1584"/>
    </location>
</feature>
<evidence type="ECO:0000256" key="6">
    <source>
        <dbReference type="PROSITE-ProRule" id="PRU01363"/>
    </source>
</evidence>
<dbReference type="Gene3D" id="3.40.47.10">
    <property type="match status" value="1"/>
</dbReference>
<dbReference type="Pfam" id="PF02801">
    <property type="entry name" value="Ketoacyl-synt_C"/>
    <property type="match status" value="1"/>
</dbReference>
<keyword evidence="11" id="KW-1185">Reference proteome</keyword>
<accession>A0ABR4BCI5</accession>
<dbReference type="PROSITE" id="PS52004">
    <property type="entry name" value="KS3_2"/>
    <property type="match status" value="1"/>
</dbReference>
<evidence type="ECO:0000313" key="11">
    <source>
        <dbReference type="Proteomes" id="UP001590951"/>
    </source>
</evidence>
<dbReference type="InterPro" id="IPR014043">
    <property type="entry name" value="Acyl_transferase_dom"/>
</dbReference>
<dbReference type="EMBL" id="JBHFEH010000020">
    <property type="protein sequence ID" value="KAL2053618.1"/>
    <property type="molecule type" value="Genomic_DNA"/>
</dbReference>
<dbReference type="SUPFAM" id="SSF52151">
    <property type="entry name" value="FabD/lysophospholipase-like"/>
    <property type="match status" value="1"/>
</dbReference>
<dbReference type="InterPro" id="IPR016036">
    <property type="entry name" value="Malonyl_transacylase_ACP-bd"/>
</dbReference>
<dbReference type="InterPro" id="IPR020841">
    <property type="entry name" value="PKS_Beta-ketoAc_synthase_dom"/>
</dbReference>
<dbReference type="InterPro" id="IPR049900">
    <property type="entry name" value="PKS_mFAS_DH"/>
</dbReference>
<gene>
    <name evidence="10" type="ORF">ABVK25_006271</name>
</gene>
<comment type="pathway">
    <text evidence="1">Secondary metabolite biosynthesis.</text>
</comment>
<reference evidence="10 11" key="1">
    <citation type="submission" date="2024-09" db="EMBL/GenBank/DDBJ databases">
        <title>Rethinking Asexuality: The Enigmatic Case of Functional Sexual Genes in Lepraria (Stereocaulaceae).</title>
        <authorList>
            <person name="Doellman M."/>
            <person name="Sun Y."/>
            <person name="Barcenas-Pena A."/>
            <person name="Lumbsch H.T."/>
            <person name="Grewe F."/>
        </authorList>
    </citation>
    <scope>NUCLEOTIDE SEQUENCE [LARGE SCALE GENOMIC DNA]</scope>
    <source>
        <strain evidence="10 11">Grewe 0041</strain>
    </source>
</reference>